<evidence type="ECO:0000313" key="3">
    <source>
        <dbReference type="Proteomes" id="UP000198964"/>
    </source>
</evidence>
<proteinExistence type="predicted"/>
<sequence length="346" mass="39749">MNRKNFLRTMGTMALASPFLLEVQAAARKKSGIKPIEGSWFEFQHHSAVEGKYWNPTLEKFTAEQWDAKVKEIADAGMRYLVLLDVAIYGKSFYPTSLLPKHEMGCEDPLEVVLTAADKYGLRFFVSNGFFGEWTKPAMLMQDREVNKLRLKAMNELAEKYGHHKSFYGWYYPNETGIYGHYDDFFINYVNESSAEAAKLMPKAKTLIAPYGTRNVKADDQYVRQLEQLDVDFIAYQDEIGVEKTQVEESAGFFENLYKMHKKAAKSRLWADVEVFRFEGKVYNSALLPAPAERVIQQLEAVSPYVEKILIYQYIGMMNKPGSKAFAGHPDSTKLYTQLREHKAIK</sequence>
<evidence type="ECO:0000259" key="1">
    <source>
        <dbReference type="Pfam" id="PF14488"/>
    </source>
</evidence>
<evidence type="ECO:0000313" key="2">
    <source>
        <dbReference type="EMBL" id="SFF56333.1"/>
    </source>
</evidence>
<protein>
    <recommendedName>
        <fullName evidence="1">DUF4434 domain-containing protein</fullName>
    </recommendedName>
</protein>
<name>A0A1I2JQV2_9BACT</name>
<keyword evidence="3" id="KW-1185">Reference proteome</keyword>
<dbReference type="InterPro" id="IPR017853">
    <property type="entry name" value="GH"/>
</dbReference>
<gene>
    <name evidence="2" type="ORF">SAMN05216283_109107</name>
</gene>
<feature type="domain" description="DUF4434" evidence="1">
    <location>
        <begin position="36"/>
        <end position="324"/>
    </location>
</feature>
<reference evidence="2 3" key="1">
    <citation type="submission" date="2016-10" db="EMBL/GenBank/DDBJ databases">
        <authorList>
            <person name="de Groot N.N."/>
        </authorList>
    </citation>
    <scope>NUCLEOTIDE SEQUENCE [LARGE SCALE GENOMIC DNA]</scope>
    <source>
        <strain evidence="2 3">CGMCC 1.9156</strain>
    </source>
</reference>
<dbReference type="Gene3D" id="3.20.20.80">
    <property type="entry name" value="Glycosidases"/>
    <property type="match status" value="1"/>
</dbReference>
<dbReference type="STRING" id="655355.SAMN05216283_109107"/>
<dbReference type="InterPro" id="IPR027849">
    <property type="entry name" value="DUF4434"/>
</dbReference>
<accession>A0A1I2JQV2</accession>
<dbReference type="AlphaFoldDB" id="A0A1I2JQV2"/>
<dbReference type="Proteomes" id="UP000198964">
    <property type="component" value="Unassembled WGS sequence"/>
</dbReference>
<dbReference type="Pfam" id="PF14488">
    <property type="entry name" value="DUF4434"/>
    <property type="match status" value="1"/>
</dbReference>
<dbReference type="EMBL" id="FONW01000009">
    <property type="protein sequence ID" value="SFF56333.1"/>
    <property type="molecule type" value="Genomic_DNA"/>
</dbReference>
<dbReference type="SUPFAM" id="SSF51445">
    <property type="entry name" value="(Trans)glycosidases"/>
    <property type="match status" value="1"/>
</dbReference>
<dbReference type="RefSeq" id="WP_093920792.1">
    <property type="nucleotide sequence ID" value="NZ_FONW01000009.1"/>
</dbReference>
<organism evidence="2 3">
    <name type="scientific">Sunxiuqinia elliptica</name>
    <dbReference type="NCBI Taxonomy" id="655355"/>
    <lineage>
        <taxon>Bacteria</taxon>
        <taxon>Pseudomonadati</taxon>
        <taxon>Bacteroidota</taxon>
        <taxon>Bacteroidia</taxon>
        <taxon>Marinilabiliales</taxon>
        <taxon>Prolixibacteraceae</taxon>
        <taxon>Sunxiuqinia</taxon>
    </lineage>
</organism>